<dbReference type="EMBL" id="VSRR010002754">
    <property type="protein sequence ID" value="MPC33072.1"/>
    <property type="molecule type" value="Genomic_DNA"/>
</dbReference>
<sequence length="112" mass="12156">MTGNNTFRVKCRRNPIPGKVGVAAAAATRAGEAQGGHEAPWGPACGWGGEKSWRGTHPAGYNILRHITCRHKFLPCRSRCVRKRMAEDCLALRHGEASRGGHTLLMPLLTVT</sequence>
<reference evidence="1 2" key="1">
    <citation type="submission" date="2019-05" db="EMBL/GenBank/DDBJ databases">
        <title>Another draft genome of Portunus trituberculatus and its Hox gene families provides insights of decapod evolution.</title>
        <authorList>
            <person name="Jeong J.-H."/>
            <person name="Song I."/>
            <person name="Kim S."/>
            <person name="Choi T."/>
            <person name="Kim D."/>
            <person name="Ryu S."/>
            <person name="Kim W."/>
        </authorList>
    </citation>
    <scope>NUCLEOTIDE SEQUENCE [LARGE SCALE GENOMIC DNA]</scope>
    <source>
        <tissue evidence="1">Muscle</tissue>
    </source>
</reference>
<evidence type="ECO:0000313" key="2">
    <source>
        <dbReference type="Proteomes" id="UP000324222"/>
    </source>
</evidence>
<keyword evidence="2" id="KW-1185">Reference proteome</keyword>
<proteinExistence type="predicted"/>
<protein>
    <submittedName>
        <fullName evidence="1">Uncharacterized protein</fullName>
    </submittedName>
</protein>
<evidence type="ECO:0000313" key="1">
    <source>
        <dbReference type="EMBL" id="MPC33072.1"/>
    </source>
</evidence>
<dbReference type="Proteomes" id="UP000324222">
    <property type="component" value="Unassembled WGS sequence"/>
</dbReference>
<gene>
    <name evidence="1" type="ORF">E2C01_026412</name>
</gene>
<comment type="caution">
    <text evidence="1">The sequence shown here is derived from an EMBL/GenBank/DDBJ whole genome shotgun (WGS) entry which is preliminary data.</text>
</comment>
<accession>A0A5B7EFV9</accession>
<name>A0A5B7EFV9_PORTR</name>
<dbReference type="AlphaFoldDB" id="A0A5B7EFV9"/>
<organism evidence="1 2">
    <name type="scientific">Portunus trituberculatus</name>
    <name type="common">Swimming crab</name>
    <name type="synonym">Neptunus trituberculatus</name>
    <dbReference type="NCBI Taxonomy" id="210409"/>
    <lineage>
        <taxon>Eukaryota</taxon>
        <taxon>Metazoa</taxon>
        <taxon>Ecdysozoa</taxon>
        <taxon>Arthropoda</taxon>
        <taxon>Crustacea</taxon>
        <taxon>Multicrustacea</taxon>
        <taxon>Malacostraca</taxon>
        <taxon>Eumalacostraca</taxon>
        <taxon>Eucarida</taxon>
        <taxon>Decapoda</taxon>
        <taxon>Pleocyemata</taxon>
        <taxon>Brachyura</taxon>
        <taxon>Eubrachyura</taxon>
        <taxon>Portunoidea</taxon>
        <taxon>Portunidae</taxon>
        <taxon>Portuninae</taxon>
        <taxon>Portunus</taxon>
    </lineage>
</organism>